<name>A0A6P2D1S4_9BACT</name>
<accession>A0A6P2D1S4</accession>
<keyword evidence="2" id="KW-1185">Reference proteome</keyword>
<protein>
    <submittedName>
        <fullName evidence="1">Uncharacterized protein</fullName>
    </submittedName>
</protein>
<dbReference type="EMBL" id="LR593886">
    <property type="protein sequence ID" value="VTR93340.1"/>
    <property type="molecule type" value="Genomic_DNA"/>
</dbReference>
<sequence length="198" mass="23005">MSEAAAFINKIHEDKAEPTHWLVFADWFAERSDSLAERYCRRRADFLTHAASKPNRQLSTWGTRKAYRDAVKAWRQDANALNAKHGALLPLAECSMSLLWLRWEDGGHDERIELFTHNCFQNGDAQLLRSWIEGFHENEDYENDEQEEYWLMFRDVAFESLSNKNGGYDLSSFVGPGNLKQAYDHSLFPKANPFPEPF</sequence>
<proteinExistence type="predicted"/>
<evidence type="ECO:0000313" key="2">
    <source>
        <dbReference type="Proteomes" id="UP000464178"/>
    </source>
</evidence>
<dbReference type="Proteomes" id="UP000464178">
    <property type="component" value="Chromosome"/>
</dbReference>
<dbReference type="AlphaFoldDB" id="A0A6P2D1S4"/>
<gene>
    <name evidence="1" type="ORF">SOIL9_43740</name>
</gene>
<organism evidence="1 2">
    <name type="scientific">Gemmata massiliana</name>
    <dbReference type="NCBI Taxonomy" id="1210884"/>
    <lineage>
        <taxon>Bacteria</taxon>
        <taxon>Pseudomonadati</taxon>
        <taxon>Planctomycetota</taxon>
        <taxon>Planctomycetia</taxon>
        <taxon>Gemmatales</taxon>
        <taxon>Gemmataceae</taxon>
        <taxon>Gemmata</taxon>
    </lineage>
</organism>
<evidence type="ECO:0000313" key="1">
    <source>
        <dbReference type="EMBL" id="VTR93340.1"/>
    </source>
</evidence>
<dbReference type="RefSeq" id="WP_162668080.1">
    <property type="nucleotide sequence ID" value="NZ_LR593886.1"/>
</dbReference>
<dbReference type="KEGG" id="gms:SOIL9_43740"/>
<reference evidence="1 2" key="1">
    <citation type="submission" date="2019-05" db="EMBL/GenBank/DDBJ databases">
        <authorList>
            <consortium name="Science for Life Laboratories"/>
        </authorList>
    </citation>
    <scope>NUCLEOTIDE SEQUENCE [LARGE SCALE GENOMIC DNA]</scope>
    <source>
        <strain evidence="1">Soil9</strain>
    </source>
</reference>